<accession>A0ABR4KGT5</accession>
<reference evidence="1 2" key="1">
    <citation type="submission" date="2024-07" db="EMBL/GenBank/DDBJ databases">
        <title>Section-level genome sequencing and comparative genomics of Aspergillus sections Usti and Cavernicolus.</title>
        <authorList>
            <consortium name="Lawrence Berkeley National Laboratory"/>
            <person name="Nybo J.L."/>
            <person name="Vesth T.C."/>
            <person name="Theobald S."/>
            <person name="Frisvad J.C."/>
            <person name="Larsen T.O."/>
            <person name="Kjaerboelling I."/>
            <person name="Rothschild-Mancinelli K."/>
            <person name="Lyhne E.K."/>
            <person name="Kogle M.E."/>
            <person name="Barry K."/>
            <person name="Clum A."/>
            <person name="Na H."/>
            <person name="Ledsgaard L."/>
            <person name="Lin J."/>
            <person name="Lipzen A."/>
            <person name="Kuo A."/>
            <person name="Riley R."/>
            <person name="Mondo S."/>
            <person name="Labutti K."/>
            <person name="Haridas S."/>
            <person name="Pangalinan J."/>
            <person name="Salamov A.A."/>
            <person name="Simmons B.A."/>
            <person name="Magnuson J.K."/>
            <person name="Chen J."/>
            <person name="Drula E."/>
            <person name="Henrissat B."/>
            <person name="Wiebenga A."/>
            <person name="Lubbers R.J."/>
            <person name="Gomes A.C."/>
            <person name="Makela M.R."/>
            <person name="Stajich J."/>
            <person name="Grigoriev I.V."/>
            <person name="Mortensen U.H."/>
            <person name="De Vries R.P."/>
            <person name="Baker S.E."/>
            <person name="Andersen M.R."/>
        </authorList>
    </citation>
    <scope>NUCLEOTIDE SEQUENCE [LARGE SCALE GENOMIC DNA]</scope>
    <source>
        <strain evidence="1 2">CBS 123904</strain>
    </source>
</reference>
<sequence length="102" mass="11597">MPRRLRKGLGVTDGIGRVGIVLEPPGVILYKYLTSQPEYASREQRQFLIRRLREVLVKLVVAIGFPKSLESMVSLAKAIEELDNDDSFTRANWISEQLKVPE</sequence>
<keyword evidence="2" id="KW-1185">Reference proteome</keyword>
<gene>
    <name evidence="1" type="ORF">BJY01DRAFT_245008</name>
</gene>
<proteinExistence type="predicted"/>
<evidence type="ECO:0000313" key="2">
    <source>
        <dbReference type="Proteomes" id="UP001610446"/>
    </source>
</evidence>
<name>A0ABR4KGT5_9EURO</name>
<dbReference type="EMBL" id="JBFXLU010000030">
    <property type="protein sequence ID" value="KAL2851495.1"/>
    <property type="molecule type" value="Genomic_DNA"/>
</dbReference>
<organism evidence="1 2">
    <name type="scientific">Aspergillus pseudoustus</name>
    <dbReference type="NCBI Taxonomy" id="1810923"/>
    <lineage>
        <taxon>Eukaryota</taxon>
        <taxon>Fungi</taxon>
        <taxon>Dikarya</taxon>
        <taxon>Ascomycota</taxon>
        <taxon>Pezizomycotina</taxon>
        <taxon>Eurotiomycetes</taxon>
        <taxon>Eurotiomycetidae</taxon>
        <taxon>Eurotiales</taxon>
        <taxon>Aspergillaceae</taxon>
        <taxon>Aspergillus</taxon>
        <taxon>Aspergillus subgen. Nidulantes</taxon>
    </lineage>
</organism>
<protein>
    <submittedName>
        <fullName evidence="1">Uncharacterized protein</fullName>
    </submittedName>
</protein>
<evidence type="ECO:0000313" key="1">
    <source>
        <dbReference type="EMBL" id="KAL2851495.1"/>
    </source>
</evidence>
<comment type="caution">
    <text evidence="1">The sequence shown here is derived from an EMBL/GenBank/DDBJ whole genome shotgun (WGS) entry which is preliminary data.</text>
</comment>
<dbReference type="Proteomes" id="UP001610446">
    <property type="component" value="Unassembled WGS sequence"/>
</dbReference>